<comment type="caution">
    <text evidence="1">The sequence shown here is derived from an EMBL/GenBank/DDBJ whole genome shotgun (WGS) entry which is preliminary data.</text>
</comment>
<organism evidence="1 2">
    <name type="scientific">Staphylococcus schleiferi</name>
    <dbReference type="NCBI Taxonomy" id="1295"/>
    <lineage>
        <taxon>Bacteria</taxon>
        <taxon>Bacillati</taxon>
        <taxon>Bacillota</taxon>
        <taxon>Bacilli</taxon>
        <taxon>Bacillales</taxon>
        <taxon>Staphylococcaceae</taxon>
        <taxon>Staphylococcus</taxon>
    </lineage>
</organism>
<sequence>MLGINIKNLKITQNLGLHVHKNVKALLYEGQLTYHPSACACCGIKNDAHLIIKHGFRKTKVYMGLIFE</sequence>
<reference evidence="1 2" key="1">
    <citation type="submission" date="2018-01" db="EMBL/GenBank/DDBJ databases">
        <title>Complete genome sequence of Staphylococcus Scheliferi isolated from human.</title>
        <authorList>
            <person name="Abouelkhair M.A."/>
            <person name="Bemis D.A."/>
            <person name="Kania S.A."/>
        </authorList>
    </citation>
    <scope>NUCLEOTIDE SEQUENCE [LARGE SCALE GENOMIC DNA]</scope>
    <source>
        <strain evidence="1 2">ATCC 43808</strain>
    </source>
</reference>
<dbReference type="Proteomes" id="UP000572988">
    <property type="component" value="Unassembled WGS sequence"/>
</dbReference>
<name>A0ABX0G1A8_STASC</name>
<evidence type="ECO:0000313" key="1">
    <source>
        <dbReference type="EMBL" id="NHA35130.1"/>
    </source>
</evidence>
<protein>
    <submittedName>
        <fullName evidence="1">ISL3 family transposase</fullName>
    </submittedName>
</protein>
<accession>A0ABX0G1A8</accession>
<proteinExistence type="predicted"/>
<evidence type="ECO:0000313" key="2">
    <source>
        <dbReference type="Proteomes" id="UP000572988"/>
    </source>
</evidence>
<dbReference type="EMBL" id="POVK01000062">
    <property type="protein sequence ID" value="NHA35130.1"/>
    <property type="molecule type" value="Genomic_DNA"/>
</dbReference>
<gene>
    <name evidence="1" type="ORF">C1O36_11760</name>
</gene>
<feature type="non-terminal residue" evidence="1">
    <location>
        <position position="68"/>
    </location>
</feature>
<keyword evidence="2" id="KW-1185">Reference proteome</keyword>